<dbReference type="InterPro" id="IPR010664">
    <property type="entry name" value="LipoPS_assembly_LptC-rel"/>
</dbReference>
<dbReference type="GO" id="GO:0017089">
    <property type="term" value="F:glycolipid transfer activity"/>
    <property type="evidence" value="ECO:0007669"/>
    <property type="project" value="TreeGrafter"/>
</dbReference>
<dbReference type="RefSeq" id="WP_190765837.1">
    <property type="nucleotide sequence ID" value="NZ_JACXLD010000007.1"/>
</dbReference>
<dbReference type="AlphaFoldDB" id="A0A927C4G4"/>
<dbReference type="Pfam" id="PF06835">
    <property type="entry name" value="LptC"/>
    <property type="match status" value="1"/>
</dbReference>
<dbReference type="PANTHER" id="PTHR37481">
    <property type="entry name" value="LIPOPOLYSACCHARIDE EXPORT SYSTEM PROTEIN LPTC"/>
    <property type="match status" value="1"/>
</dbReference>
<evidence type="ECO:0000313" key="7">
    <source>
        <dbReference type="EMBL" id="MBD2859707.1"/>
    </source>
</evidence>
<comment type="caution">
    <text evidence="7">The sequence shown here is derived from an EMBL/GenBank/DDBJ whole genome shotgun (WGS) entry which is preliminary data.</text>
</comment>
<evidence type="ECO:0000256" key="4">
    <source>
        <dbReference type="ARBA" id="ARBA00022989"/>
    </source>
</evidence>
<dbReference type="PANTHER" id="PTHR37481:SF1">
    <property type="entry name" value="LIPOPOLYSACCHARIDE EXPORT SYSTEM PROTEIN LPTC"/>
    <property type="match status" value="1"/>
</dbReference>
<accession>A0A927C4G4</accession>
<dbReference type="Gene3D" id="2.60.450.10">
    <property type="entry name" value="Lipopolysaccharide (LPS) transport protein A like domain"/>
    <property type="match status" value="1"/>
</dbReference>
<keyword evidence="1" id="KW-1003">Cell membrane</keyword>
<proteinExistence type="predicted"/>
<keyword evidence="3 6" id="KW-0812">Transmembrane</keyword>
<dbReference type="EMBL" id="JACXLD010000007">
    <property type="protein sequence ID" value="MBD2859707.1"/>
    <property type="molecule type" value="Genomic_DNA"/>
</dbReference>
<keyword evidence="2" id="KW-0997">Cell inner membrane</keyword>
<dbReference type="GO" id="GO:0015221">
    <property type="term" value="F:lipopolysaccharide transmembrane transporter activity"/>
    <property type="evidence" value="ECO:0007669"/>
    <property type="project" value="InterPro"/>
</dbReference>
<sequence>MSHPFRINLTSVISVITAIIGTVIYLTQFSESGKLSLVPSVENQRNIDSELRGLEGVKFREDGQIAYSWKAERAQRFLDSGQIQLKQPSYLGSVGQRPWTADADIGELSRNGEQLDLQGAVLVRDLIREAEIQTETLRIDLETNFVTTQSPMILKLPNGYTESVGMNANLVAEKVELLSQIRGHYEP</sequence>
<keyword evidence="5 6" id="KW-0472">Membrane</keyword>
<evidence type="ECO:0000256" key="3">
    <source>
        <dbReference type="ARBA" id="ARBA00022692"/>
    </source>
</evidence>
<dbReference type="Proteomes" id="UP000610558">
    <property type="component" value="Unassembled WGS sequence"/>
</dbReference>
<protein>
    <submittedName>
        <fullName evidence="7">LPS export ABC transporter periplasmic protein LptC</fullName>
    </submittedName>
</protein>
<evidence type="ECO:0000256" key="6">
    <source>
        <dbReference type="SAM" id="Phobius"/>
    </source>
</evidence>
<organism evidence="7 8">
    <name type="scientific">Spongiibacter pelagi</name>
    <dbReference type="NCBI Taxonomy" id="2760804"/>
    <lineage>
        <taxon>Bacteria</taxon>
        <taxon>Pseudomonadati</taxon>
        <taxon>Pseudomonadota</taxon>
        <taxon>Gammaproteobacteria</taxon>
        <taxon>Cellvibrionales</taxon>
        <taxon>Spongiibacteraceae</taxon>
        <taxon>Spongiibacter</taxon>
    </lineage>
</organism>
<dbReference type="InterPro" id="IPR026265">
    <property type="entry name" value="LptC"/>
</dbReference>
<gene>
    <name evidence="7" type="primary">lptC</name>
    <name evidence="7" type="ORF">IB286_11905</name>
</gene>
<feature type="transmembrane region" description="Helical" evidence="6">
    <location>
        <begin position="7"/>
        <end position="26"/>
    </location>
</feature>
<dbReference type="InterPro" id="IPR052363">
    <property type="entry name" value="LPS_export_LptC"/>
</dbReference>
<evidence type="ECO:0000256" key="1">
    <source>
        <dbReference type="ARBA" id="ARBA00022475"/>
    </source>
</evidence>
<evidence type="ECO:0000256" key="5">
    <source>
        <dbReference type="ARBA" id="ARBA00023136"/>
    </source>
</evidence>
<dbReference type="GO" id="GO:0005886">
    <property type="term" value="C:plasma membrane"/>
    <property type="evidence" value="ECO:0007669"/>
    <property type="project" value="InterPro"/>
</dbReference>
<dbReference type="GO" id="GO:0030288">
    <property type="term" value="C:outer membrane-bounded periplasmic space"/>
    <property type="evidence" value="ECO:0007669"/>
    <property type="project" value="TreeGrafter"/>
</dbReference>
<keyword evidence="4 6" id="KW-1133">Transmembrane helix</keyword>
<reference evidence="7" key="1">
    <citation type="submission" date="2020-09" db="EMBL/GenBank/DDBJ databases">
        <authorList>
            <person name="Yoon J.-W."/>
        </authorList>
    </citation>
    <scope>NUCLEOTIDE SEQUENCE</scope>
    <source>
        <strain evidence="7">KMU-158</strain>
    </source>
</reference>
<keyword evidence="8" id="KW-1185">Reference proteome</keyword>
<evidence type="ECO:0000313" key="8">
    <source>
        <dbReference type="Proteomes" id="UP000610558"/>
    </source>
</evidence>
<evidence type="ECO:0000256" key="2">
    <source>
        <dbReference type="ARBA" id="ARBA00022519"/>
    </source>
</evidence>
<dbReference type="NCBIfam" id="TIGR04409">
    <property type="entry name" value="LptC_YrbK"/>
    <property type="match status" value="1"/>
</dbReference>
<name>A0A927C4G4_9GAMM</name>